<dbReference type="InterPro" id="IPR036138">
    <property type="entry name" value="PBP_dimer_sf"/>
</dbReference>
<organism evidence="13 14">
    <name type="scientific">Limosilactobacillus alvi</name>
    <dbReference type="NCBI Taxonomy" id="990412"/>
    <lineage>
        <taxon>Bacteria</taxon>
        <taxon>Bacillati</taxon>
        <taxon>Bacillota</taxon>
        <taxon>Bacilli</taxon>
        <taxon>Lactobacillales</taxon>
        <taxon>Lactobacillaceae</taxon>
        <taxon>Limosilactobacillus</taxon>
    </lineage>
</organism>
<dbReference type="RefSeq" id="WP_204777056.1">
    <property type="nucleotide sequence ID" value="NZ_JACJJQ010000057.1"/>
</dbReference>
<dbReference type="Gene3D" id="1.10.10.1230">
    <property type="entry name" value="Penicillin-binding protein, N-terminal non-catalytic domain, head sub-domain"/>
    <property type="match status" value="1"/>
</dbReference>
<keyword evidence="7 10" id="KW-1133">Transmembrane helix</keyword>
<evidence type="ECO:0000256" key="10">
    <source>
        <dbReference type="SAM" id="Phobius"/>
    </source>
</evidence>
<dbReference type="Gene3D" id="3.90.1310.10">
    <property type="entry name" value="Penicillin-binding protein 2a (Domain 2)"/>
    <property type="match status" value="1"/>
</dbReference>
<dbReference type="Proteomes" id="UP000776629">
    <property type="component" value="Unassembled WGS sequence"/>
</dbReference>
<keyword evidence="8 10" id="KW-0472">Membrane</keyword>
<comment type="subcellular location">
    <subcellularLocation>
        <location evidence="1">Cell membrane</location>
        <topology evidence="1">Single-pass membrane protein</topology>
    </subcellularLocation>
</comment>
<evidence type="ECO:0000256" key="3">
    <source>
        <dbReference type="ARBA" id="ARBA00022475"/>
    </source>
</evidence>
<evidence type="ECO:0000256" key="1">
    <source>
        <dbReference type="ARBA" id="ARBA00004162"/>
    </source>
</evidence>
<evidence type="ECO:0000313" key="13">
    <source>
        <dbReference type="EMBL" id="MBM6754823.1"/>
    </source>
</evidence>
<dbReference type="InterPro" id="IPR001460">
    <property type="entry name" value="PCN-bd_Tpept"/>
</dbReference>
<reference evidence="13 14" key="1">
    <citation type="journal article" date="2021" name="Sci. Rep.">
        <title>The distribution of antibiotic resistance genes in chicken gut microbiota commensals.</title>
        <authorList>
            <person name="Juricova H."/>
            <person name="Matiasovicova J."/>
            <person name="Kubasova T."/>
            <person name="Cejkova D."/>
            <person name="Rychlik I."/>
        </authorList>
    </citation>
    <scope>NUCLEOTIDE SEQUENCE [LARGE SCALE GENOMIC DNA]</scope>
    <source>
        <strain evidence="13 14">An810</strain>
    </source>
</reference>
<dbReference type="InterPro" id="IPR012338">
    <property type="entry name" value="Beta-lactam/transpept-like"/>
</dbReference>
<evidence type="ECO:0000259" key="12">
    <source>
        <dbReference type="Pfam" id="PF03717"/>
    </source>
</evidence>
<dbReference type="EMBL" id="JACJJQ010000057">
    <property type="protein sequence ID" value="MBM6754823.1"/>
    <property type="molecule type" value="Genomic_DNA"/>
</dbReference>
<evidence type="ECO:0000256" key="6">
    <source>
        <dbReference type="ARBA" id="ARBA00022984"/>
    </source>
</evidence>
<feature type="domain" description="Penicillin-binding protein transpeptidase" evidence="11">
    <location>
        <begin position="346"/>
        <end position="672"/>
    </location>
</feature>
<dbReference type="Pfam" id="PF00905">
    <property type="entry name" value="Transpeptidase"/>
    <property type="match status" value="1"/>
</dbReference>
<keyword evidence="3" id="KW-1003">Cell membrane</keyword>
<feature type="transmembrane region" description="Helical" evidence="10">
    <location>
        <begin position="27"/>
        <end position="49"/>
    </location>
</feature>
<keyword evidence="5" id="KW-0133">Cell shape</keyword>
<dbReference type="SUPFAM" id="SSF56601">
    <property type="entry name" value="beta-lactamase/transpeptidase-like"/>
    <property type="match status" value="1"/>
</dbReference>
<keyword evidence="4 10" id="KW-0812">Transmembrane</keyword>
<evidence type="ECO:0000256" key="4">
    <source>
        <dbReference type="ARBA" id="ARBA00022692"/>
    </source>
</evidence>
<gene>
    <name evidence="13" type="ORF">H5993_08665</name>
</gene>
<comment type="caution">
    <text evidence="13">The sequence shown here is derived from an EMBL/GenBank/DDBJ whole genome shotgun (WGS) entry which is preliminary data.</text>
</comment>
<accession>A0ABS2EQN1</accession>
<dbReference type="Pfam" id="PF03717">
    <property type="entry name" value="PBP_dimer"/>
    <property type="match status" value="1"/>
</dbReference>
<protein>
    <submittedName>
        <fullName evidence="13">Penicillin-binding protein 2</fullName>
    </submittedName>
</protein>
<evidence type="ECO:0000259" key="11">
    <source>
        <dbReference type="Pfam" id="PF00905"/>
    </source>
</evidence>
<evidence type="ECO:0000256" key="7">
    <source>
        <dbReference type="ARBA" id="ARBA00022989"/>
    </source>
</evidence>
<keyword evidence="6" id="KW-0573">Peptidoglycan synthesis</keyword>
<name>A0ABS2EQN1_9LACO</name>
<sequence>MNLFKRFKGIFNRENERRQTSQSAIPFRLNLLLWIVALLLLTLGIRLFYLQVLNGTSYKALVKQSDTTTETNNVQRGMIYDSTGKVLVGNQAHQAITYTKGSTVTDADMYKVANRLGNYIKVNTERLTDRNQIDYYLADASHLKKVEKVAHIKNGATSSYDDAVKYLNHHPKFFHLDEAEKNKAMIYGAMSGAYSLSTINIKATGVTAKELSEVGEHLSELPGVKIGTAWTRNYPQGKDIQSLVGTVTTTGLPSDTQNELLAQGYSRNDNVGASYLEKLFQATLAGSKSQTEVSTTGNKTTTKLKYAGKKGDNLVLTINGEFQKKVQSILESNYSSAGNAYSSGVYAVVMNPNTGAIYAMAGIDRNPKTGKETVDQIGAINHPIVLGSVVKPATLMAGLMTGVITPSNNVLTDKPIKVAGTSVKASWFNKSGSANMALTAPEALEVSSNSYMMQVLMKIGGMKYSYDTQITLKPSIFTKMRYYYNMFGLGVKTGIDLPGETVGYKGASDQSHIGSALDLSYGNYDAYTVIQLAQYMSTIANGGYKLRPYVVKQIRETNSDGSLGKVQSETEPQVQSVIDAPKSYFNLIHQGLYLVTHGTNTYVTAGKLKDVTPSISGKTGTAETVSEGHETTTLSFAGYAPSNNPQVVVALSIPGSTNDDGGANITMAREIFAAYWKYVAGKPSSN</sequence>
<feature type="domain" description="Penicillin-binding protein dimerisation" evidence="12">
    <location>
        <begin position="73"/>
        <end position="298"/>
    </location>
</feature>
<dbReference type="PANTHER" id="PTHR30627:SF2">
    <property type="entry name" value="PEPTIDOGLYCAN D,D-TRANSPEPTIDASE MRDA"/>
    <property type="match status" value="1"/>
</dbReference>
<keyword evidence="9" id="KW-0961">Cell wall biogenesis/degradation</keyword>
<evidence type="ECO:0000256" key="2">
    <source>
        <dbReference type="ARBA" id="ARBA00007171"/>
    </source>
</evidence>
<evidence type="ECO:0000256" key="5">
    <source>
        <dbReference type="ARBA" id="ARBA00022960"/>
    </source>
</evidence>
<dbReference type="InterPro" id="IPR050515">
    <property type="entry name" value="Beta-lactam/transpept"/>
</dbReference>
<keyword evidence="14" id="KW-1185">Reference proteome</keyword>
<dbReference type="InterPro" id="IPR005311">
    <property type="entry name" value="PBP_dimer"/>
</dbReference>
<comment type="similarity">
    <text evidence="2">Belongs to the transpeptidase family.</text>
</comment>
<dbReference type="SUPFAM" id="SSF56519">
    <property type="entry name" value="Penicillin binding protein dimerisation domain"/>
    <property type="match status" value="1"/>
</dbReference>
<dbReference type="PANTHER" id="PTHR30627">
    <property type="entry name" value="PEPTIDOGLYCAN D,D-TRANSPEPTIDASE"/>
    <property type="match status" value="1"/>
</dbReference>
<dbReference type="Gene3D" id="3.40.710.10">
    <property type="entry name" value="DD-peptidase/beta-lactamase superfamily"/>
    <property type="match status" value="1"/>
</dbReference>
<evidence type="ECO:0000256" key="9">
    <source>
        <dbReference type="ARBA" id="ARBA00023316"/>
    </source>
</evidence>
<evidence type="ECO:0000313" key="14">
    <source>
        <dbReference type="Proteomes" id="UP000776629"/>
    </source>
</evidence>
<proteinExistence type="inferred from homology"/>
<evidence type="ECO:0000256" key="8">
    <source>
        <dbReference type="ARBA" id="ARBA00023136"/>
    </source>
</evidence>